<name>A0A0E9TM24_ANGAN</name>
<dbReference type="AlphaFoldDB" id="A0A0E9TM24"/>
<reference evidence="1" key="2">
    <citation type="journal article" date="2015" name="Fish Shellfish Immunol.">
        <title>Early steps in the European eel (Anguilla anguilla)-Vibrio vulnificus interaction in the gills: Role of the RtxA13 toxin.</title>
        <authorList>
            <person name="Callol A."/>
            <person name="Pajuelo D."/>
            <person name="Ebbesson L."/>
            <person name="Teles M."/>
            <person name="MacKenzie S."/>
            <person name="Amaro C."/>
        </authorList>
    </citation>
    <scope>NUCLEOTIDE SEQUENCE</scope>
</reference>
<accession>A0A0E9TM24</accession>
<proteinExistence type="predicted"/>
<dbReference type="EMBL" id="GBXM01054672">
    <property type="protein sequence ID" value="JAH53905.1"/>
    <property type="molecule type" value="Transcribed_RNA"/>
</dbReference>
<protein>
    <submittedName>
        <fullName evidence="1">Uncharacterized protein</fullName>
    </submittedName>
</protein>
<organism evidence="1">
    <name type="scientific">Anguilla anguilla</name>
    <name type="common">European freshwater eel</name>
    <name type="synonym">Muraena anguilla</name>
    <dbReference type="NCBI Taxonomy" id="7936"/>
    <lineage>
        <taxon>Eukaryota</taxon>
        <taxon>Metazoa</taxon>
        <taxon>Chordata</taxon>
        <taxon>Craniata</taxon>
        <taxon>Vertebrata</taxon>
        <taxon>Euteleostomi</taxon>
        <taxon>Actinopterygii</taxon>
        <taxon>Neopterygii</taxon>
        <taxon>Teleostei</taxon>
        <taxon>Anguilliformes</taxon>
        <taxon>Anguillidae</taxon>
        <taxon>Anguilla</taxon>
    </lineage>
</organism>
<evidence type="ECO:0000313" key="1">
    <source>
        <dbReference type="EMBL" id="JAH53905.1"/>
    </source>
</evidence>
<sequence>MLLLLFSALLFNYFNTTV</sequence>
<reference evidence="1" key="1">
    <citation type="submission" date="2014-11" db="EMBL/GenBank/DDBJ databases">
        <authorList>
            <person name="Amaro Gonzalez C."/>
        </authorList>
    </citation>
    <scope>NUCLEOTIDE SEQUENCE</scope>
</reference>